<sequence length="121" mass="13840">METFIVTVFAKPGHEDDVAKFYRDIAELDDQAEGFHGRQIFQAKNGTMVESVLRHYTEEELQAHAEAAPPDGTQFVIIELWESVDQRIQFSKNVSGGRNPQLFPHLLPDHSHEFYKDITPS</sequence>
<proteinExistence type="predicted"/>
<dbReference type="InterPro" id="IPR011008">
    <property type="entry name" value="Dimeric_a/b-barrel"/>
</dbReference>
<organism evidence="1">
    <name type="scientific">marine metagenome</name>
    <dbReference type="NCBI Taxonomy" id="408172"/>
    <lineage>
        <taxon>unclassified sequences</taxon>
        <taxon>metagenomes</taxon>
        <taxon>ecological metagenomes</taxon>
    </lineage>
</organism>
<name>A0A382CIE7_9ZZZZ</name>
<dbReference type="EMBL" id="UINC01034361">
    <property type="protein sequence ID" value="SVB25087.1"/>
    <property type="molecule type" value="Genomic_DNA"/>
</dbReference>
<gene>
    <name evidence="1" type="ORF">METZ01_LOCUS177941</name>
</gene>
<accession>A0A382CIE7</accession>
<protein>
    <recommendedName>
        <fullName evidence="2">ABM domain-containing protein</fullName>
    </recommendedName>
</protein>
<dbReference type="SUPFAM" id="SSF54909">
    <property type="entry name" value="Dimeric alpha+beta barrel"/>
    <property type="match status" value="1"/>
</dbReference>
<evidence type="ECO:0000313" key="1">
    <source>
        <dbReference type="EMBL" id="SVB25087.1"/>
    </source>
</evidence>
<reference evidence="1" key="1">
    <citation type="submission" date="2018-05" db="EMBL/GenBank/DDBJ databases">
        <authorList>
            <person name="Lanie J.A."/>
            <person name="Ng W.-L."/>
            <person name="Kazmierczak K.M."/>
            <person name="Andrzejewski T.M."/>
            <person name="Davidsen T.M."/>
            <person name="Wayne K.J."/>
            <person name="Tettelin H."/>
            <person name="Glass J.I."/>
            <person name="Rusch D."/>
            <person name="Podicherti R."/>
            <person name="Tsui H.-C.T."/>
            <person name="Winkler M.E."/>
        </authorList>
    </citation>
    <scope>NUCLEOTIDE SEQUENCE</scope>
</reference>
<dbReference type="AlphaFoldDB" id="A0A382CIE7"/>
<evidence type="ECO:0008006" key="2">
    <source>
        <dbReference type="Google" id="ProtNLM"/>
    </source>
</evidence>